<keyword evidence="2" id="KW-1185">Reference proteome</keyword>
<evidence type="ECO:0000313" key="1">
    <source>
        <dbReference type="EMBL" id="TMS18289.1"/>
    </source>
</evidence>
<proteinExistence type="predicted"/>
<comment type="caution">
    <text evidence="1">The sequence shown here is derived from an EMBL/GenBank/DDBJ whole genome shotgun (WGS) entry which is preliminary data.</text>
</comment>
<name>A0ACD3RHX6_LARCR</name>
<dbReference type="Proteomes" id="UP000793456">
    <property type="component" value="Chromosome VI"/>
</dbReference>
<gene>
    <name evidence="1" type="ORF">E3U43_010615</name>
</gene>
<reference evidence="1" key="1">
    <citation type="submission" date="2018-11" db="EMBL/GenBank/DDBJ databases">
        <title>The sequence and de novo assembly of Larimichthys crocea genome using PacBio and Hi-C technologies.</title>
        <authorList>
            <person name="Xu P."/>
            <person name="Chen B."/>
            <person name="Zhou Z."/>
            <person name="Ke Q."/>
            <person name="Wu Y."/>
            <person name="Bai H."/>
            <person name="Pu F."/>
        </authorList>
    </citation>
    <scope>NUCLEOTIDE SEQUENCE</scope>
    <source>
        <tissue evidence="1">Muscle</tissue>
    </source>
</reference>
<organism evidence="1 2">
    <name type="scientific">Larimichthys crocea</name>
    <name type="common">Large yellow croaker</name>
    <name type="synonym">Pseudosciaena crocea</name>
    <dbReference type="NCBI Taxonomy" id="215358"/>
    <lineage>
        <taxon>Eukaryota</taxon>
        <taxon>Metazoa</taxon>
        <taxon>Chordata</taxon>
        <taxon>Craniata</taxon>
        <taxon>Vertebrata</taxon>
        <taxon>Euteleostomi</taxon>
        <taxon>Actinopterygii</taxon>
        <taxon>Neopterygii</taxon>
        <taxon>Teleostei</taxon>
        <taxon>Neoteleostei</taxon>
        <taxon>Acanthomorphata</taxon>
        <taxon>Eupercaria</taxon>
        <taxon>Sciaenidae</taxon>
        <taxon>Larimichthys</taxon>
    </lineage>
</organism>
<evidence type="ECO:0000313" key="2">
    <source>
        <dbReference type="Proteomes" id="UP000793456"/>
    </source>
</evidence>
<sequence>MPKKLYFHIDREIKRDIEHAKQNLDILINDLDVNVFNFKRFGKELPKQHKLSPNSFIQVALQLAYYRGCFEEDGQNISAQLTNQTLKFILAFDDPTVSREAKLQLFREAVNAYTALTNQALKGHGIERHLLGLKLQAIEEGLSIPKIFMDTAYGLATHWKMRTGQVPANTDSVMCFGPLVPDGYAICYNPQADHVHFSITAFNCCEETHAETLALTLKDTLCHLQELLQPTV</sequence>
<dbReference type="EMBL" id="CM011679">
    <property type="protein sequence ID" value="TMS18289.1"/>
    <property type="molecule type" value="Genomic_DNA"/>
</dbReference>
<accession>A0ACD3RHX6</accession>
<protein>
    <submittedName>
        <fullName evidence="1">Uncharacterized protein</fullName>
    </submittedName>
</protein>